<comment type="similarity">
    <text evidence="4">Belongs to the zinc-containing alcohol dehydrogenase family.</text>
</comment>
<name>A0A5B8U100_9ACTN</name>
<dbReference type="InterPro" id="IPR011032">
    <property type="entry name" value="GroES-like_sf"/>
</dbReference>
<dbReference type="RefSeq" id="WP_146915785.1">
    <property type="nucleotide sequence ID" value="NZ_CP042430.1"/>
</dbReference>
<dbReference type="GO" id="GO:0008270">
    <property type="term" value="F:zinc ion binding"/>
    <property type="evidence" value="ECO:0007669"/>
    <property type="project" value="InterPro"/>
</dbReference>
<keyword evidence="3" id="KW-0560">Oxidoreductase</keyword>
<dbReference type="PROSITE" id="PS00059">
    <property type="entry name" value="ADH_ZINC"/>
    <property type="match status" value="1"/>
</dbReference>
<dbReference type="InterPro" id="IPR050129">
    <property type="entry name" value="Zn_alcohol_dh"/>
</dbReference>
<dbReference type="Proteomes" id="UP000321805">
    <property type="component" value="Chromosome"/>
</dbReference>
<dbReference type="OrthoDB" id="9797931at2"/>
<dbReference type="CDD" id="cd08231">
    <property type="entry name" value="MDR_TM0436_like"/>
    <property type="match status" value="1"/>
</dbReference>
<evidence type="ECO:0000313" key="6">
    <source>
        <dbReference type="EMBL" id="QEC46505.1"/>
    </source>
</evidence>
<dbReference type="Pfam" id="PF08240">
    <property type="entry name" value="ADH_N"/>
    <property type="match status" value="1"/>
</dbReference>
<dbReference type="InterPro" id="IPR002328">
    <property type="entry name" value="ADH_Zn_CS"/>
</dbReference>
<dbReference type="InterPro" id="IPR020843">
    <property type="entry name" value="ER"/>
</dbReference>
<dbReference type="InterPro" id="IPR013154">
    <property type="entry name" value="ADH-like_N"/>
</dbReference>
<dbReference type="AlphaFoldDB" id="A0A5B8U100"/>
<dbReference type="SMART" id="SM00829">
    <property type="entry name" value="PKS_ER"/>
    <property type="match status" value="1"/>
</dbReference>
<gene>
    <name evidence="6" type="ORF">FSW04_02200</name>
</gene>
<keyword evidence="7" id="KW-1185">Reference proteome</keyword>
<proteinExistence type="inferred from homology"/>
<keyword evidence="2 4" id="KW-0862">Zinc</keyword>
<dbReference type="Gene3D" id="3.40.50.720">
    <property type="entry name" value="NAD(P)-binding Rossmann-like Domain"/>
    <property type="match status" value="1"/>
</dbReference>
<accession>A0A5B8U100</accession>
<evidence type="ECO:0000256" key="2">
    <source>
        <dbReference type="ARBA" id="ARBA00022833"/>
    </source>
</evidence>
<dbReference type="PANTHER" id="PTHR43401:SF2">
    <property type="entry name" value="L-THREONINE 3-DEHYDROGENASE"/>
    <property type="match status" value="1"/>
</dbReference>
<evidence type="ECO:0000313" key="7">
    <source>
        <dbReference type="Proteomes" id="UP000321805"/>
    </source>
</evidence>
<dbReference type="KEGG" id="bsol:FSW04_02200"/>
<dbReference type="PANTHER" id="PTHR43401">
    <property type="entry name" value="L-THREONINE 3-DEHYDROGENASE"/>
    <property type="match status" value="1"/>
</dbReference>
<dbReference type="GO" id="GO:0016491">
    <property type="term" value="F:oxidoreductase activity"/>
    <property type="evidence" value="ECO:0007669"/>
    <property type="project" value="UniProtKB-KW"/>
</dbReference>
<keyword evidence="1 4" id="KW-0479">Metal-binding</keyword>
<organism evidence="6 7">
    <name type="scientific">Baekduia soli</name>
    <dbReference type="NCBI Taxonomy" id="496014"/>
    <lineage>
        <taxon>Bacteria</taxon>
        <taxon>Bacillati</taxon>
        <taxon>Actinomycetota</taxon>
        <taxon>Thermoleophilia</taxon>
        <taxon>Solirubrobacterales</taxon>
        <taxon>Baekduiaceae</taxon>
        <taxon>Baekduia</taxon>
    </lineage>
</organism>
<dbReference type="Gene3D" id="3.90.180.10">
    <property type="entry name" value="Medium-chain alcohol dehydrogenases, catalytic domain"/>
    <property type="match status" value="1"/>
</dbReference>
<dbReference type="SUPFAM" id="SSF51735">
    <property type="entry name" value="NAD(P)-binding Rossmann-fold domains"/>
    <property type="match status" value="1"/>
</dbReference>
<evidence type="ECO:0000256" key="4">
    <source>
        <dbReference type="RuleBase" id="RU361277"/>
    </source>
</evidence>
<dbReference type="InterPro" id="IPR036291">
    <property type="entry name" value="NAD(P)-bd_dom_sf"/>
</dbReference>
<feature type="domain" description="Enoyl reductase (ER)" evidence="5">
    <location>
        <begin position="3"/>
        <end position="360"/>
    </location>
</feature>
<evidence type="ECO:0000256" key="1">
    <source>
        <dbReference type="ARBA" id="ARBA00022723"/>
    </source>
</evidence>
<dbReference type="Pfam" id="PF00107">
    <property type="entry name" value="ADH_zinc_N"/>
    <property type="match status" value="1"/>
</dbReference>
<dbReference type="InterPro" id="IPR013149">
    <property type="entry name" value="ADH-like_C"/>
</dbReference>
<evidence type="ECO:0000259" key="5">
    <source>
        <dbReference type="SMART" id="SM00829"/>
    </source>
</evidence>
<evidence type="ECO:0000256" key="3">
    <source>
        <dbReference type="ARBA" id="ARBA00023002"/>
    </source>
</evidence>
<reference evidence="6 7" key="1">
    <citation type="journal article" date="2018" name="J. Microbiol.">
        <title>Baekduia soli gen. nov., sp. nov., a novel bacterium isolated from the soil of Baekdu Mountain and proposal of a novel family name, Baekduiaceae fam. nov.</title>
        <authorList>
            <person name="An D.S."/>
            <person name="Siddiqi M.Z."/>
            <person name="Kim K.H."/>
            <person name="Yu H.S."/>
            <person name="Im W.T."/>
        </authorList>
    </citation>
    <scope>NUCLEOTIDE SEQUENCE [LARGE SCALE GENOMIC DNA]</scope>
    <source>
        <strain evidence="6 7">BR7-21</strain>
    </source>
</reference>
<dbReference type="SUPFAM" id="SSF50129">
    <property type="entry name" value="GroES-like"/>
    <property type="match status" value="1"/>
</dbReference>
<dbReference type="EMBL" id="CP042430">
    <property type="protein sequence ID" value="QEC46505.1"/>
    <property type="molecule type" value="Genomic_DNA"/>
</dbReference>
<comment type="cofactor">
    <cofactor evidence="4">
        <name>Zn(2+)</name>
        <dbReference type="ChEBI" id="CHEBI:29105"/>
    </cofactor>
</comment>
<sequence>MQGRVAALVGPAQVEVKEFEVPEPGPGAMVVRIRRANICGSEVHIFHHQHPLIRECVLGHEFVGEIVALGEGVTSDYAGEEVAVGDRIVAPYFLTCRRCRACLRGDFNLCRNAYAFWSQPAEVAPHFHGAFGTHYYVHPEQYFYKVPDGIPDTTVAGANCGLTQVLFGLAQAGVAAGDRVVVQGAGGLGLYATAVAHDAGAHVTVVERIPERIALARRFGADEIVDMAEHETAEARAERVAQLTDGDGADIVLELTGVAAAFPEALLLARPAGQVVEIGNVSLGARHEVALAPGLITRKALTVRGLVRYQPWYLHKALGFLSRRHADHPFDELTDREYALEDVGEAIQREEAKQVARPAVVPTPA</sequence>
<protein>
    <submittedName>
        <fullName evidence="6">Zinc-binding dehydrogenase</fullName>
    </submittedName>
</protein>